<dbReference type="HAMAP" id="MF_00902">
    <property type="entry name" value="TatC"/>
    <property type="match status" value="1"/>
</dbReference>
<protein>
    <recommendedName>
        <fullName evidence="5">Sec-independent protein translocase protein TatC</fullName>
    </recommendedName>
</protein>
<dbReference type="GO" id="GO:0009977">
    <property type="term" value="F:proton motive force dependent protein transmembrane transporter activity"/>
    <property type="evidence" value="ECO:0007669"/>
    <property type="project" value="TreeGrafter"/>
</dbReference>
<keyword evidence="8" id="KW-1185">Reference proteome</keyword>
<dbReference type="OrthoDB" id="9777044at2"/>
<evidence type="ECO:0000256" key="3">
    <source>
        <dbReference type="ARBA" id="ARBA00022989"/>
    </source>
</evidence>
<keyword evidence="5" id="KW-0813">Transport</keyword>
<dbReference type="GO" id="GO:0065002">
    <property type="term" value="P:intracellular protein transmembrane transport"/>
    <property type="evidence" value="ECO:0007669"/>
    <property type="project" value="TreeGrafter"/>
</dbReference>
<dbReference type="GO" id="GO:0043953">
    <property type="term" value="P:protein transport by the Tat complex"/>
    <property type="evidence" value="ECO:0007669"/>
    <property type="project" value="UniProtKB-UniRule"/>
</dbReference>
<sequence length="280" mass="31816">MDPYGERKLISPLHKKAVPPEEPIEKKSTEIPKQPEPPIREPDNHVETLIDHLGELRKQLIKSALVFFVFLILVFSTINYWFPFIVKGHDLVILGPMEVIRFYTSISMTLALGLSLPFLCYFLWQFVKPGLKEEESKFIGLYSPVMLFLFLIGIAFGYFIVNPLSYNFLLGMGAVNFAVMISASEYIHFLIITTVPIGLMFELPIVALFLSSIGLLTSSTMKTIRKWSYLVIAIIAAIITPPDFLSQFIIMVPMIALYETSIYLIKRIEVKKANIESSTI</sequence>
<dbReference type="InterPro" id="IPR002033">
    <property type="entry name" value="TatC"/>
</dbReference>
<evidence type="ECO:0000256" key="1">
    <source>
        <dbReference type="ARBA" id="ARBA00004141"/>
    </source>
</evidence>
<evidence type="ECO:0000256" key="4">
    <source>
        <dbReference type="ARBA" id="ARBA00023136"/>
    </source>
</evidence>
<organism evidence="7 8">
    <name type="scientific">Planomicrobium soli</name>
    <dbReference type="NCBI Taxonomy" id="1176648"/>
    <lineage>
        <taxon>Bacteria</taxon>
        <taxon>Bacillati</taxon>
        <taxon>Bacillota</taxon>
        <taxon>Bacilli</taxon>
        <taxon>Bacillales</taxon>
        <taxon>Caryophanaceae</taxon>
        <taxon>Planomicrobium</taxon>
    </lineage>
</organism>
<comment type="similarity">
    <text evidence="5">Belongs to the TatC family.</text>
</comment>
<dbReference type="Proteomes" id="UP000242682">
    <property type="component" value="Unassembled WGS sequence"/>
</dbReference>
<dbReference type="Pfam" id="PF00902">
    <property type="entry name" value="TatC"/>
    <property type="match status" value="1"/>
</dbReference>
<dbReference type="PRINTS" id="PR01840">
    <property type="entry name" value="TATCFAMILY"/>
</dbReference>
<feature type="transmembrane region" description="Helical" evidence="5">
    <location>
        <begin position="102"/>
        <end position="124"/>
    </location>
</feature>
<comment type="caution">
    <text evidence="5">Lacks conserved residue(s) required for the propagation of feature annotation.</text>
</comment>
<feature type="region of interest" description="Disordered" evidence="6">
    <location>
        <begin position="1"/>
        <end position="39"/>
    </location>
</feature>
<gene>
    <name evidence="5" type="primary">tatC</name>
    <name evidence="7" type="ORF">B0H99_105221</name>
</gene>
<comment type="subcellular location">
    <subcellularLocation>
        <location evidence="5">Cell membrane</location>
        <topology evidence="5">Multi-pass membrane protein</topology>
    </subcellularLocation>
    <subcellularLocation>
        <location evidence="1">Membrane</location>
        <topology evidence="1">Multi-pass membrane protein</topology>
    </subcellularLocation>
</comment>
<accession>A0A2P8H2K7</accession>
<keyword evidence="3 5" id="KW-1133">Transmembrane helix</keyword>
<reference evidence="7 8" key="1">
    <citation type="submission" date="2018-03" db="EMBL/GenBank/DDBJ databases">
        <title>Genomic Encyclopedia of Type Strains, Phase III (KMG-III): the genomes of soil and plant-associated and newly described type strains.</title>
        <authorList>
            <person name="Whitman W."/>
        </authorList>
    </citation>
    <scope>NUCLEOTIDE SEQUENCE [LARGE SCALE GENOMIC DNA]</scope>
    <source>
        <strain evidence="7 8">CGMCC 1.12259</strain>
    </source>
</reference>
<feature type="transmembrane region" description="Helical" evidence="5">
    <location>
        <begin position="64"/>
        <end position="82"/>
    </location>
</feature>
<dbReference type="NCBIfam" id="TIGR00945">
    <property type="entry name" value="tatC"/>
    <property type="match status" value="1"/>
</dbReference>
<feature type="transmembrane region" description="Helical" evidence="5">
    <location>
        <begin position="186"/>
        <end position="215"/>
    </location>
</feature>
<keyword evidence="5" id="KW-0811">Translocation</keyword>
<keyword evidence="4 5" id="KW-0472">Membrane</keyword>
<comment type="function">
    <text evidence="5">Part of the twin-arginine translocation (Tat) system that transports large folded proteins containing a characteristic twin-arginine motif in their signal peptide across membranes.</text>
</comment>
<evidence type="ECO:0000256" key="2">
    <source>
        <dbReference type="ARBA" id="ARBA00022692"/>
    </source>
</evidence>
<feature type="transmembrane region" description="Helical" evidence="5">
    <location>
        <begin position="227"/>
        <end position="242"/>
    </location>
</feature>
<name>A0A2P8H2K7_9BACL</name>
<dbReference type="PANTHER" id="PTHR30371">
    <property type="entry name" value="SEC-INDEPENDENT PROTEIN TRANSLOCASE PROTEIN TATC"/>
    <property type="match status" value="1"/>
</dbReference>
<dbReference type="GO" id="GO:0033281">
    <property type="term" value="C:TAT protein transport complex"/>
    <property type="evidence" value="ECO:0007669"/>
    <property type="project" value="UniProtKB-UniRule"/>
</dbReference>
<dbReference type="AlphaFoldDB" id="A0A2P8H2K7"/>
<comment type="subunit">
    <text evidence="5">Forms a complex with TatA.</text>
</comment>
<dbReference type="EMBL" id="PYAT01000005">
    <property type="protein sequence ID" value="PSL40443.1"/>
    <property type="molecule type" value="Genomic_DNA"/>
</dbReference>
<keyword evidence="5" id="KW-1003">Cell membrane</keyword>
<proteinExistence type="inferred from homology"/>
<dbReference type="RefSeq" id="WP_106533219.1">
    <property type="nucleotide sequence ID" value="NZ_PYAT01000005.1"/>
</dbReference>
<feature type="transmembrane region" description="Helical" evidence="5">
    <location>
        <begin position="145"/>
        <end position="166"/>
    </location>
</feature>
<dbReference type="PANTHER" id="PTHR30371:SF4">
    <property type="entry name" value="SEC-INDEPENDENT PROTEIN TRANSLOCASE PROTEIN TATCD"/>
    <property type="match status" value="1"/>
</dbReference>
<evidence type="ECO:0000313" key="8">
    <source>
        <dbReference type="Proteomes" id="UP000242682"/>
    </source>
</evidence>
<evidence type="ECO:0000256" key="5">
    <source>
        <dbReference type="HAMAP-Rule" id="MF_00902"/>
    </source>
</evidence>
<evidence type="ECO:0000313" key="7">
    <source>
        <dbReference type="EMBL" id="PSL40443.1"/>
    </source>
</evidence>
<comment type="caution">
    <text evidence="7">The sequence shown here is derived from an EMBL/GenBank/DDBJ whole genome shotgun (WGS) entry which is preliminary data.</text>
</comment>
<evidence type="ECO:0000256" key="6">
    <source>
        <dbReference type="SAM" id="MobiDB-lite"/>
    </source>
</evidence>
<keyword evidence="5" id="KW-0653">Protein transport</keyword>
<keyword evidence="2 5" id="KW-0812">Transmembrane</keyword>